<feature type="region of interest" description="Disordered" evidence="2">
    <location>
        <begin position="269"/>
        <end position="290"/>
    </location>
</feature>
<dbReference type="HOGENOM" id="CLU_040584_2_0_1"/>
<dbReference type="Gramene" id="EOY19721">
    <property type="protein sequence ID" value="EOY19721"/>
    <property type="gene ID" value="TCM_045027"/>
</dbReference>
<dbReference type="STRING" id="3641.A0A061FRN9"/>
<dbReference type="OMA" id="VRESKCF"/>
<evidence type="ECO:0000256" key="2">
    <source>
        <dbReference type="SAM" id="MobiDB-lite"/>
    </source>
</evidence>
<dbReference type="KEGG" id="tcc:18587156"/>
<dbReference type="GO" id="GO:0032784">
    <property type="term" value="P:regulation of DNA-templated transcription elongation"/>
    <property type="evidence" value="ECO:0007669"/>
    <property type="project" value="InterPro"/>
</dbReference>
<dbReference type="InterPro" id="IPR044204">
    <property type="entry name" value="IWS1/2"/>
</dbReference>
<keyword evidence="4" id="KW-0251">Elongation factor</keyword>
<dbReference type="PANTHER" id="PTHR47350:SF2">
    <property type="entry name" value="PROTEIN IWS1 HOMOLOG"/>
    <property type="match status" value="1"/>
</dbReference>
<dbReference type="eggNOG" id="KOG1793">
    <property type="taxonomic scope" value="Eukaryota"/>
</dbReference>
<accession>A0A061FRN9</accession>
<dbReference type="PANTHER" id="PTHR47350">
    <property type="entry name" value="PROTEIN IWS1 HOMOLOG 1"/>
    <property type="match status" value="1"/>
</dbReference>
<dbReference type="SMR" id="A0A061FRN9"/>
<dbReference type="OrthoDB" id="21124at2759"/>
<comment type="subcellular location">
    <subcellularLocation>
        <location evidence="1">Nucleus</location>
    </subcellularLocation>
</comment>
<evidence type="ECO:0000256" key="1">
    <source>
        <dbReference type="PROSITE-ProRule" id="PRU00649"/>
    </source>
</evidence>
<name>A0A061FRN9_THECC</name>
<proteinExistence type="predicted"/>
<sequence length="351" mass="40853">MDSNQVRRQKRRASERSKDVKEMWEFLTSDQNNQQTHSDNVKQTKYEVDVEIEEMFDRVKRRKKMEEKSPRETALLAEKVMAMLEVAAEDDAELIRQEKPAINKIQMLPLLLDFLSKRKLQGEFLDHGVLSLLKNWLEPLPDGSLPNATLRAAILNMLTQVLPIDIEREDRREQLKKSGLGKVIMFLSKSDEEITANKRLAKDLIEHWSRTIFSKSVQFSDLRYIEENMAVPFRKPSLKKPEKQQAPLTMEPVRVADFDLELDLRITKASDDKSSSSQQRASRPEATPSVYLVRPQSNFNPHIVKSYRRQQVKGDRRARIEERLKRLKRSNKKPLQTAKLGAQGRGIFTYL</sequence>
<evidence type="ECO:0000313" key="5">
    <source>
        <dbReference type="Proteomes" id="UP000026915"/>
    </source>
</evidence>
<dbReference type="GO" id="GO:0009742">
    <property type="term" value="P:brassinosteroid mediated signaling pathway"/>
    <property type="evidence" value="ECO:0007669"/>
    <property type="project" value="InterPro"/>
</dbReference>
<keyword evidence="1" id="KW-0539">Nucleus</keyword>
<keyword evidence="4" id="KW-0648">Protein biosynthesis</keyword>
<dbReference type="AlphaFoldDB" id="A0A061FRN9"/>
<dbReference type="PROSITE" id="PS51319">
    <property type="entry name" value="TFIIS_N"/>
    <property type="match status" value="1"/>
</dbReference>
<dbReference type="GO" id="GO:0023052">
    <property type="term" value="P:signaling"/>
    <property type="evidence" value="ECO:0000318"/>
    <property type="project" value="GO_Central"/>
</dbReference>
<dbReference type="GO" id="GO:0003746">
    <property type="term" value="F:translation elongation factor activity"/>
    <property type="evidence" value="ECO:0007669"/>
    <property type="project" value="UniProtKB-KW"/>
</dbReference>
<gene>
    <name evidence="4" type="ORF">TCM_045027</name>
</gene>
<dbReference type="Pfam" id="PF08711">
    <property type="entry name" value="Med26"/>
    <property type="match status" value="1"/>
</dbReference>
<dbReference type="InterPro" id="IPR017923">
    <property type="entry name" value="TFIIS_N"/>
</dbReference>
<evidence type="ECO:0000313" key="4">
    <source>
        <dbReference type="EMBL" id="EOY19721.1"/>
    </source>
</evidence>
<organism evidence="4 5">
    <name type="scientific">Theobroma cacao</name>
    <name type="common">Cacao</name>
    <name type="synonym">Cocoa</name>
    <dbReference type="NCBI Taxonomy" id="3641"/>
    <lineage>
        <taxon>Eukaryota</taxon>
        <taxon>Viridiplantae</taxon>
        <taxon>Streptophyta</taxon>
        <taxon>Embryophyta</taxon>
        <taxon>Tracheophyta</taxon>
        <taxon>Spermatophyta</taxon>
        <taxon>Magnoliopsida</taxon>
        <taxon>eudicotyledons</taxon>
        <taxon>Gunneridae</taxon>
        <taxon>Pentapetalae</taxon>
        <taxon>rosids</taxon>
        <taxon>malvids</taxon>
        <taxon>Malvales</taxon>
        <taxon>Malvaceae</taxon>
        <taxon>Byttnerioideae</taxon>
        <taxon>Theobroma</taxon>
    </lineage>
</organism>
<dbReference type="InterPro" id="IPR035441">
    <property type="entry name" value="TFIIS/LEDGF_dom_sf"/>
</dbReference>
<dbReference type="GO" id="GO:0005634">
    <property type="term" value="C:nucleus"/>
    <property type="evidence" value="ECO:0007669"/>
    <property type="project" value="UniProtKB-SubCell"/>
</dbReference>
<evidence type="ECO:0000259" key="3">
    <source>
        <dbReference type="PROSITE" id="PS51319"/>
    </source>
</evidence>
<feature type="domain" description="TFIIS N-terminal" evidence="3">
    <location>
        <begin position="131"/>
        <end position="215"/>
    </location>
</feature>
<dbReference type="InParanoid" id="A0A061FRN9"/>
<protein>
    <submittedName>
        <fullName evidence="4">Transcription elongation factor (TFIIS) family protein, putative</fullName>
    </submittedName>
</protein>
<keyword evidence="5" id="KW-1185">Reference proteome</keyword>
<reference evidence="4 5" key="1">
    <citation type="journal article" date="2013" name="Genome Biol.">
        <title>The genome sequence of the most widely cultivated cacao type and its use to identify candidate genes regulating pod color.</title>
        <authorList>
            <person name="Motamayor J.C."/>
            <person name="Mockaitis K."/>
            <person name="Schmutz J."/>
            <person name="Haiminen N."/>
            <person name="Iii D.L."/>
            <person name="Cornejo O."/>
            <person name="Findley S.D."/>
            <person name="Zheng P."/>
            <person name="Utro F."/>
            <person name="Royaert S."/>
            <person name="Saski C."/>
            <person name="Jenkins J."/>
            <person name="Podicheti R."/>
            <person name="Zhao M."/>
            <person name="Scheffler B.E."/>
            <person name="Stack J.C."/>
            <person name="Feltus F.A."/>
            <person name="Mustiga G.M."/>
            <person name="Amores F."/>
            <person name="Phillips W."/>
            <person name="Marelli J.P."/>
            <person name="May G.D."/>
            <person name="Shapiro H."/>
            <person name="Ma J."/>
            <person name="Bustamante C.D."/>
            <person name="Schnell R.J."/>
            <person name="Main D."/>
            <person name="Gilbert D."/>
            <person name="Parida L."/>
            <person name="Kuhn D.N."/>
        </authorList>
    </citation>
    <scope>NUCLEOTIDE SEQUENCE [LARGE SCALE GENOMIC DNA]</scope>
    <source>
        <strain evidence="5">cv. Matina 1-6</strain>
    </source>
</reference>
<dbReference type="Gramene" id="Tc10v2_t011660.1">
    <property type="protein sequence ID" value="Tc10v2_p011660.1"/>
    <property type="gene ID" value="Tc10v2_g011660"/>
</dbReference>
<dbReference type="Proteomes" id="UP000026915">
    <property type="component" value="Chromosome 10"/>
</dbReference>
<dbReference type="EMBL" id="CM001888">
    <property type="protein sequence ID" value="EOY19721.1"/>
    <property type="molecule type" value="Genomic_DNA"/>
</dbReference>
<dbReference type="Gene3D" id="1.20.930.10">
    <property type="entry name" value="Conserved domain common to transcription factors TFIIS, elongin A, CRSP70"/>
    <property type="match status" value="1"/>
</dbReference>